<accession>A0ABW6WXY5</accession>
<feature type="transmembrane region" description="Helical" evidence="2">
    <location>
        <begin position="55"/>
        <end position="73"/>
    </location>
</feature>
<keyword evidence="2" id="KW-0812">Transmembrane</keyword>
<dbReference type="EMBL" id="JBIBEG010000001">
    <property type="protein sequence ID" value="MFF5894685.1"/>
    <property type="molecule type" value="Genomic_DNA"/>
</dbReference>
<keyword evidence="2" id="KW-0472">Membrane</keyword>
<dbReference type="RefSeq" id="WP_387897935.1">
    <property type="nucleotide sequence ID" value="NZ_JBIBEG010000001.1"/>
</dbReference>
<protein>
    <submittedName>
        <fullName evidence="3">Uncharacterized protein</fullName>
    </submittedName>
</protein>
<feature type="compositionally biased region" description="Low complexity" evidence="1">
    <location>
        <begin position="19"/>
        <end position="33"/>
    </location>
</feature>
<keyword evidence="2" id="KW-1133">Transmembrane helix</keyword>
<evidence type="ECO:0000313" key="3">
    <source>
        <dbReference type="EMBL" id="MFF5894685.1"/>
    </source>
</evidence>
<name>A0ABW6WXY5_9ACTN</name>
<organism evidence="3 4">
    <name type="scientific">Streptomyces argenteolus</name>
    <dbReference type="NCBI Taxonomy" id="67274"/>
    <lineage>
        <taxon>Bacteria</taxon>
        <taxon>Bacillati</taxon>
        <taxon>Actinomycetota</taxon>
        <taxon>Actinomycetes</taxon>
        <taxon>Kitasatosporales</taxon>
        <taxon>Streptomycetaceae</taxon>
        <taxon>Streptomyces</taxon>
    </lineage>
</organism>
<feature type="transmembrane region" description="Helical" evidence="2">
    <location>
        <begin position="80"/>
        <end position="96"/>
    </location>
</feature>
<proteinExistence type="predicted"/>
<feature type="transmembrane region" description="Helical" evidence="2">
    <location>
        <begin position="102"/>
        <end position="124"/>
    </location>
</feature>
<evidence type="ECO:0000256" key="2">
    <source>
        <dbReference type="SAM" id="Phobius"/>
    </source>
</evidence>
<reference evidence="3 4" key="1">
    <citation type="submission" date="2024-10" db="EMBL/GenBank/DDBJ databases">
        <title>The Natural Products Discovery Center: Release of the First 8490 Sequenced Strains for Exploring Actinobacteria Biosynthetic Diversity.</title>
        <authorList>
            <person name="Kalkreuter E."/>
            <person name="Kautsar S.A."/>
            <person name="Yang D."/>
            <person name="Bader C.D."/>
            <person name="Teijaro C.N."/>
            <person name="Fluegel L."/>
            <person name="Davis C.M."/>
            <person name="Simpson J.R."/>
            <person name="Lauterbach L."/>
            <person name="Steele A.D."/>
            <person name="Gui C."/>
            <person name="Meng S."/>
            <person name="Li G."/>
            <person name="Viehrig K."/>
            <person name="Ye F."/>
            <person name="Su P."/>
            <person name="Kiefer A.F."/>
            <person name="Nichols A."/>
            <person name="Cepeda A.J."/>
            <person name="Yan W."/>
            <person name="Fan B."/>
            <person name="Jiang Y."/>
            <person name="Adhikari A."/>
            <person name="Zheng C.-J."/>
            <person name="Schuster L."/>
            <person name="Cowan T.M."/>
            <person name="Smanski M.J."/>
            <person name="Chevrette M.G."/>
            <person name="De Carvalho L.P.S."/>
            <person name="Shen B."/>
        </authorList>
    </citation>
    <scope>NUCLEOTIDE SEQUENCE [LARGE SCALE GENOMIC DNA]</scope>
    <source>
        <strain evidence="3 4">NPDC012540</strain>
    </source>
</reference>
<evidence type="ECO:0000256" key="1">
    <source>
        <dbReference type="SAM" id="MobiDB-lite"/>
    </source>
</evidence>
<dbReference type="Proteomes" id="UP001602322">
    <property type="component" value="Unassembled WGS sequence"/>
</dbReference>
<feature type="transmembrane region" description="Helical" evidence="2">
    <location>
        <begin position="136"/>
        <end position="156"/>
    </location>
</feature>
<keyword evidence="4" id="KW-1185">Reference proteome</keyword>
<sequence>MESRDQPGAPGTGPGFGTEPGTERPPGAAWGGFRPPPPPAGPSAGPPPQGAAPRALAAGLLGLSGLGLGHLLVRRPRRAAVSWAATGIFLLVALPADPDGVPGALVAAYLLVLVLAGADAARIALRTDTGRPPRPLIAAVLGLLLLAVPVGGAFAYGSARDEAVEQELLDRLEKGDVLVAKAAKSPFALSRPDYHRALTLYRELGERHQGSRAAALVPARLQAYYDTVAAPYRAKEHCEAVAPLTYLRTVPESVDGKLLGDLAGWPDTPLAESLYACGVSRLGGTGTSSGGEELGALLRTFPDSAQAGQVGPAISATIRKQVAGLRSGDPCTVTEQLRGTRTLVAALPGTSLSALEPQAEAGVRDGVYACGVDEFTHERFAEARQTLGDFADTYKDDGRRQQARNIAIAAEIAEDRPAAGKRLPRSGRPGGARMELVISNDAPSGVEVLYTGPVTGKVKLKGCGGCARYSSEAAGSAKSCRANGRSYPKVRLSLPAGDYHFLYKRGSDEEAAVDNYTSGTSVKPGYSYTSCTYVVEQDKYGLDLPLLPDPLEPATARR</sequence>
<gene>
    <name evidence="3" type="ORF">ACFY8O_02045</name>
</gene>
<feature type="region of interest" description="Disordered" evidence="1">
    <location>
        <begin position="1"/>
        <end position="52"/>
    </location>
</feature>
<feature type="compositionally biased region" description="Pro residues" evidence="1">
    <location>
        <begin position="34"/>
        <end position="50"/>
    </location>
</feature>
<comment type="caution">
    <text evidence="3">The sequence shown here is derived from an EMBL/GenBank/DDBJ whole genome shotgun (WGS) entry which is preliminary data.</text>
</comment>
<evidence type="ECO:0000313" key="4">
    <source>
        <dbReference type="Proteomes" id="UP001602322"/>
    </source>
</evidence>